<gene>
    <name evidence="9" type="ordered locus">CTC_00843</name>
</gene>
<dbReference type="PANTHER" id="PTHR33778:SF1">
    <property type="entry name" value="MAGNESIUM TRANSPORTER YHID-RELATED"/>
    <property type="match status" value="1"/>
</dbReference>
<dbReference type="HOGENOM" id="CLU_079292_0_2_9"/>
<dbReference type="Pfam" id="PF02308">
    <property type="entry name" value="MgtC"/>
    <property type="match status" value="1"/>
</dbReference>
<reference evidence="9 10" key="1">
    <citation type="journal article" date="2003" name="Proc. Natl. Acad. Sci. U.S.A.">
        <title>The genome sequence of Clostridium tetani, the causative agent of tetanus disease.</title>
        <authorList>
            <person name="Brueggemann H."/>
            <person name="Baumer S."/>
            <person name="Fricke W.F."/>
            <person name="Wiezer A."/>
            <person name="Liesegang H."/>
            <person name="Decker I."/>
            <person name="Herzberg C."/>
            <person name="Martinez-Arias R."/>
            <person name="Merkl R."/>
            <person name="Henne A."/>
            <person name="Gottschalk G."/>
        </authorList>
    </citation>
    <scope>NUCLEOTIDE SEQUENCE [LARGE SCALE GENOMIC DNA]</scope>
    <source>
        <strain evidence="10">Massachusetts / E88</strain>
    </source>
</reference>
<keyword evidence="6 7" id="KW-0472">Membrane</keyword>
<dbReference type="InterPro" id="IPR049177">
    <property type="entry name" value="MgtC_SapB_SrpB_YhiD_N"/>
</dbReference>
<dbReference type="GO" id="GO:0005886">
    <property type="term" value="C:plasma membrane"/>
    <property type="evidence" value="ECO:0007669"/>
    <property type="project" value="UniProtKB-SubCell"/>
</dbReference>
<dbReference type="PANTHER" id="PTHR33778">
    <property type="entry name" value="PROTEIN MGTC"/>
    <property type="match status" value="1"/>
</dbReference>
<evidence type="ECO:0000313" key="10">
    <source>
        <dbReference type="Proteomes" id="UP000001412"/>
    </source>
</evidence>
<evidence type="ECO:0000313" key="9">
    <source>
        <dbReference type="EMBL" id="AAO35441.1"/>
    </source>
</evidence>
<dbReference type="AlphaFoldDB" id="Q896Z9"/>
<keyword evidence="10" id="KW-1185">Reference proteome</keyword>
<evidence type="ECO:0000256" key="7">
    <source>
        <dbReference type="SAM" id="Phobius"/>
    </source>
</evidence>
<evidence type="ECO:0000256" key="2">
    <source>
        <dbReference type="ARBA" id="ARBA00009298"/>
    </source>
</evidence>
<dbReference type="EMBL" id="AE015927">
    <property type="protein sequence ID" value="AAO35441.1"/>
    <property type="molecule type" value="Genomic_DNA"/>
</dbReference>
<comment type="similarity">
    <text evidence="2">Belongs to the MgtC/SapB family.</text>
</comment>
<feature type="transmembrane region" description="Helical" evidence="7">
    <location>
        <begin position="101"/>
        <end position="121"/>
    </location>
</feature>
<name>Q896Z9_CLOTE</name>
<feature type="transmembrane region" description="Helical" evidence="7">
    <location>
        <begin position="59"/>
        <end position="80"/>
    </location>
</feature>
<dbReference type="InterPro" id="IPR003416">
    <property type="entry name" value="MgtC/SapB/SrpB/YhiD_fam"/>
</dbReference>
<evidence type="ECO:0000256" key="3">
    <source>
        <dbReference type="ARBA" id="ARBA00022475"/>
    </source>
</evidence>
<dbReference type="PRINTS" id="PR01837">
    <property type="entry name" value="MGTCSAPBPROT"/>
</dbReference>
<dbReference type="STRING" id="212717.CTC_00843"/>
<proteinExistence type="inferred from homology"/>
<dbReference type="KEGG" id="ctc:CTC_00843"/>
<feature type="domain" description="MgtC/SapB/SrpB/YhiD N-terminal" evidence="8">
    <location>
        <begin position="36"/>
        <end position="173"/>
    </location>
</feature>
<keyword evidence="4 7" id="KW-0812">Transmembrane</keyword>
<evidence type="ECO:0000256" key="1">
    <source>
        <dbReference type="ARBA" id="ARBA00004651"/>
    </source>
</evidence>
<dbReference type="Proteomes" id="UP000001412">
    <property type="component" value="Chromosome"/>
</dbReference>
<evidence type="ECO:0000256" key="5">
    <source>
        <dbReference type="ARBA" id="ARBA00022989"/>
    </source>
</evidence>
<evidence type="ECO:0000256" key="4">
    <source>
        <dbReference type="ARBA" id="ARBA00022692"/>
    </source>
</evidence>
<keyword evidence="3" id="KW-1003">Cell membrane</keyword>
<accession>Q896Z9</accession>
<feature type="transmembrane region" description="Helical" evidence="7">
    <location>
        <begin position="133"/>
        <end position="166"/>
    </location>
</feature>
<sequence length="271" mass="30243">MYKGPILVYLFYTLKNKEITKKGREKLSIEVIAIRLLIAITIGGAVGYERKYNNRPAGFRTHILVCVGAAVISMIQLNLMHNILEIGIKNPNAGAVIKTDLGRLGAQVISGVGFLGAGTIIREKGSVKGLTTAASLWVVACIGLAVGWGFYSLSIMAAVCVVITLVSLKKFENKFLEKNNLYRMRIDYSNQSALIGDELQKYFLENKIKVKNIEYLIEDDEEYDDEYDEEHHKGSNHVSSVYTILVPRSIRIVDLLTELGNIEELDKVFLI</sequence>
<protein>
    <submittedName>
        <fullName evidence="9">Putative Mg2+ transport protein</fullName>
    </submittedName>
</protein>
<evidence type="ECO:0000256" key="6">
    <source>
        <dbReference type="ARBA" id="ARBA00023136"/>
    </source>
</evidence>
<keyword evidence="5 7" id="KW-1133">Transmembrane helix</keyword>
<evidence type="ECO:0000259" key="8">
    <source>
        <dbReference type="Pfam" id="PF02308"/>
    </source>
</evidence>
<organism evidence="9 10">
    <name type="scientific">Clostridium tetani (strain Massachusetts / E88)</name>
    <dbReference type="NCBI Taxonomy" id="212717"/>
    <lineage>
        <taxon>Bacteria</taxon>
        <taxon>Bacillati</taxon>
        <taxon>Bacillota</taxon>
        <taxon>Clostridia</taxon>
        <taxon>Eubacteriales</taxon>
        <taxon>Clostridiaceae</taxon>
        <taxon>Clostridium</taxon>
    </lineage>
</organism>
<comment type="subcellular location">
    <subcellularLocation>
        <location evidence="1">Cell membrane</location>
        <topology evidence="1">Multi-pass membrane protein</topology>
    </subcellularLocation>
</comment>
<feature type="transmembrane region" description="Helical" evidence="7">
    <location>
        <begin position="27"/>
        <end position="47"/>
    </location>
</feature>